<keyword evidence="3" id="KW-1185">Reference proteome</keyword>
<dbReference type="Proteomes" id="UP000244810">
    <property type="component" value="Unassembled WGS sequence"/>
</dbReference>
<accession>A0A2T7USW9</accession>
<keyword evidence="1" id="KW-0812">Transmembrane</keyword>
<evidence type="ECO:0000256" key="1">
    <source>
        <dbReference type="SAM" id="Phobius"/>
    </source>
</evidence>
<dbReference type="EMBL" id="QDDR01000004">
    <property type="protein sequence ID" value="PVE47817.1"/>
    <property type="molecule type" value="Genomic_DNA"/>
</dbReference>
<keyword evidence="1" id="KW-1133">Transmembrane helix</keyword>
<proteinExistence type="predicted"/>
<keyword evidence="1" id="KW-0472">Membrane</keyword>
<sequence>MNTDRQAWVARTERELRLAASLAALAGLALGWSMGGLPLGLALMLGGAAFALLLLTGRAQGSLRAATKQGIIGTLAPDLTGLASVSPEARAALYTPERLEAWHLARPVHSVTVDECLTGERAGYHVRVARIGLYTGNENNREAEVGGGLCLVAVELVADGTHDGTPTFVIPTDAARALRAPPLSPRPPQMATGDADFDARYQVLGNPAPLGAQARAAFAALEAVTRADPTCTREVPPGTGLRPFVILRPGQVTVLTPLALFDGAFEPPPPWQSLDADTLIPRFAADLLAMDQHLTAALALTKGLSR</sequence>
<dbReference type="AlphaFoldDB" id="A0A2T7USW9"/>
<evidence type="ECO:0008006" key="4">
    <source>
        <dbReference type="Google" id="ProtNLM"/>
    </source>
</evidence>
<evidence type="ECO:0000313" key="3">
    <source>
        <dbReference type="Proteomes" id="UP000244810"/>
    </source>
</evidence>
<feature type="transmembrane region" description="Helical" evidence="1">
    <location>
        <begin position="16"/>
        <end position="33"/>
    </location>
</feature>
<reference evidence="2 3" key="1">
    <citation type="journal article" date="2011" name="Syst. Appl. Microbiol.">
        <title>Defluviimonas denitrificans gen. nov., sp. nov., and Pararhodobacter aggregans gen. nov., sp. nov., non-phototrophic Rhodobacteraceae from the biofilter of a marine aquaculture.</title>
        <authorList>
            <person name="Foesel B.U."/>
            <person name="Drake H.L."/>
            <person name="Schramm A."/>
        </authorList>
    </citation>
    <scope>NUCLEOTIDE SEQUENCE [LARGE SCALE GENOMIC DNA]</scope>
    <source>
        <strain evidence="2 3">D1-19</strain>
    </source>
</reference>
<gene>
    <name evidence="2" type="ORF">DDE23_10320</name>
</gene>
<comment type="caution">
    <text evidence="2">The sequence shown here is derived from an EMBL/GenBank/DDBJ whole genome shotgun (WGS) entry which is preliminary data.</text>
</comment>
<evidence type="ECO:0000313" key="2">
    <source>
        <dbReference type="EMBL" id="PVE47817.1"/>
    </source>
</evidence>
<organism evidence="2 3">
    <name type="scientific">Pararhodobacter aggregans</name>
    <dbReference type="NCBI Taxonomy" id="404875"/>
    <lineage>
        <taxon>Bacteria</taxon>
        <taxon>Pseudomonadati</taxon>
        <taxon>Pseudomonadota</taxon>
        <taxon>Alphaproteobacteria</taxon>
        <taxon>Rhodobacterales</taxon>
        <taxon>Paracoccaceae</taxon>
        <taxon>Pararhodobacter</taxon>
    </lineage>
</organism>
<protein>
    <recommendedName>
        <fullName evidence="4">DUF3137 domain-containing protein</fullName>
    </recommendedName>
</protein>
<name>A0A2T7USW9_9RHOB</name>